<dbReference type="NCBIfam" id="TIGR01783">
    <property type="entry name" value="TonB-siderophor"/>
    <property type="match status" value="1"/>
</dbReference>
<dbReference type="SMART" id="SM00965">
    <property type="entry name" value="STN"/>
    <property type="match status" value="1"/>
</dbReference>
<evidence type="ECO:0000256" key="9">
    <source>
        <dbReference type="ARBA" id="ARBA00023136"/>
    </source>
</evidence>
<proteinExistence type="inferred from homology"/>
<name>A0ABY4KWC6_9PSED</name>
<dbReference type="InterPro" id="IPR011662">
    <property type="entry name" value="Secretin/TonB_short_N"/>
</dbReference>
<keyword evidence="7" id="KW-0408">Iron</keyword>
<dbReference type="InterPro" id="IPR010105">
    <property type="entry name" value="TonB_sidphr_rcpt"/>
</dbReference>
<organism evidence="16 17">
    <name type="scientific">Pseudomonas knackmussii</name>
    <dbReference type="NCBI Taxonomy" id="65741"/>
    <lineage>
        <taxon>Bacteria</taxon>
        <taxon>Pseudomonadati</taxon>
        <taxon>Pseudomonadota</taxon>
        <taxon>Gammaproteobacteria</taxon>
        <taxon>Pseudomonadales</taxon>
        <taxon>Pseudomonadaceae</taxon>
        <taxon>Pseudomonas</taxon>
    </lineage>
</organism>
<dbReference type="Pfam" id="PF00593">
    <property type="entry name" value="TonB_dep_Rec_b-barrel"/>
    <property type="match status" value="1"/>
</dbReference>
<gene>
    <name evidence="16" type="ORF">M0M42_05480</name>
</gene>
<dbReference type="InterPro" id="IPR039426">
    <property type="entry name" value="TonB-dep_rcpt-like"/>
</dbReference>
<dbReference type="Proteomes" id="UP000831189">
    <property type="component" value="Chromosome"/>
</dbReference>
<dbReference type="PANTHER" id="PTHR32552">
    <property type="entry name" value="FERRICHROME IRON RECEPTOR-RELATED"/>
    <property type="match status" value="1"/>
</dbReference>
<keyword evidence="3 12" id="KW-0813">Transport</keyword>
<evidence type="ECO:0000256" key="8">
    <source>
        <dbReference type="ARBA" id="ARBA00023077"/>
    </source>
</evidence>
<dbReference type="PANTHER" id="PTHR32552:SF74">
    <property type="entry name" value="HYDROXAMATE SIDEROPHORE RECEPTOR FHUE"/>
    <property type="match status" value="1"/>
</dbReference>
<comment type="subcellular location">
    <subcellularLocation>
        <location evidence="1 12">Cell outer membrane</location>
        <topology evidence="1 12">Multi-pass membrane protein</topology>
    </subcellularLocation>
</comment>
<evidence type="ECO:0000256" key="1">
    <source>
        <dbReference type="ARBA" id="ARBA00004571"/>
    </source>
</evidence>
<evidence type="ECO:0000259" key="15">
    <source>
        <dbReference type="SMART" id="SM00965"/>
    </source>
</evidence>
<comment type="similarity">
    <text evidence="2 12 13">Belongs to the TonB-dependent receptor family.</text>
</comment>
<evidence type="ECO:0000256" key="14">
    <source>
        <dbReference type="SAM" id="SignalP"/>
    </source>
</evidence>
<feature type="chain" id="PRO_5045661093" evidence="14">
    <location>
        <begin position="24"/>
        <end position="791"/>
    </location>
</feature>
<evidence type="ECO:0000256" key="2">
    <source>
        <dbReference type="ARBA" id="ARBA00009810"/>
    </source>
</evidence>
<keyword evidence="10 16" id="KW-0675">Receptor</keyword>
<evidence type="ECO:0000313" key="16">
    <source>
        <dbReference type="EMBL" id="UPQ83858.1"/>
    </source>
</evidence>
<keyword evidence="4 12" id="KW-1134">Transmembrane beta strand</keyword>
<keyword evidence="5" id="KW-0406">Ion transport</keyword>
<dbReference type="InterPro" id="IPR012910">
    <property type="entry name" value="Plug_dom"/>
</dbReference>
<keyword evidence="14" id="KW-0732">Signal</keyword>
<evidence type="ECO:0000256" key="13">
    <source>
        <dbReference type="RuleBase" id="RU003357"/>
    </source>
</evidence>
<keyword evidence="9 12" id="KW-0472">Membrane</keyword>
<feature type="domain" description="Secretin/TonB short N-terminal" evidence="15">
    <location>
        <begin position="48"/>
        <end position="98"/>
    </location>
</feature>
<evidence type="ECO:0000256" key="10">
    <source>
        <dbReference type="ARBA" id="ARBA00023170"/>
    </source>
</evidence>
<protein>
    <submittedName>
        <fullName evidence="16">TonB-dependent siderophore receptor</fullName>
    </submittedName>
</protein>
<dbReference type="SUPFAM" id="SSF56935">
    <property type="entry name" value="Porins"/>
    <property type="match status" value="1"/>
</dbReference>
<evidence type="ECO:0000256" key="4">
    <source>
        <dbReference type="ARBA" id="ARBA00022452"/>
    </source>
</evidence>
<evidence type="ECO:0000256" key="11">
    <source>
        <dbReference type="ARBA" id="ARBA00023237"/>
    </source>
</evidence>
<evidence type="ECO:0000256" key="3">
    <source>
        <dbReference type="ARBA" id="ARBA00022448"/>
    </source>
</evidence>
<keyword evidence="11 12" id="KW-0998">Cell outer membrane</keyword>
<feature type="signal peptide" evidence="14">
    <location>
        <begin position="1"/>
        <end position="23"/>
    </location>
</feature>
<accession>A0ABY4KWC6</accession>
<dbReference type="PROSITE" id="PS52016">
    <property type="entry name" value="TONB_DEPENDENT_REC_3"/>
    <property type="match status" value="1"/>
</dbReference>
<dbReference type="InterPro" id="IPR000531">
    <property type="entry name" value="Beta-barrel_TonB"/>
</dbReference>
<dbReference type="Gene3D" id="2.40.170.20">
    <property type="entry name" value="TonB-dependent receptor, beta-barrel domain"/>
    <property type="match status" value="1"/>
</dbReference>
<keyword evidence="5" id="KW-0410">Iron transport</keyword>
<dbReference type="Gene3D" id="2.170.130.10">
    <property type="entry name" value="TonB-dependent receptor, plug domain"/>
    <property type="match status" value="1"/>
</dbReference>
<keyword evidence="6 12" id="KW-0812">Transmembrane</keyword>
<dbReference type="InterPro" id="IPR036942">
    <property type="entry name" value="Beta-barrel_TonB_sf"/>
</dbReference>
<keyword evidence="8 13" id="KW-0798">TonB box</keyword>
<dbReference type="Pfam" id="PF07715">
    <property type="entry name" value="Plug"/>
    <property type="match status" value="1"/>
</dbReference>
<evidence type="ECO:0000256" key="12">
    <source>
        <dbReference type="PROSITE-ProRule" id="PRU01360"/>
    </source>
</evidence>
<reference evidence="16 17" key="1">
    <citation type="submission" date="2022-04" db="EMBL/GenBank/DDBJ databases">
        <title>Pseudomonas knackmussii B09-2.</title>
        <authorList>
            <person name="Deng Y."/>
        </authorList>
    </citation>
    <scope>NUCLEOTIDE SEQUENCE [LARGE SCALE GENOMIC DNA]</scope>
    <source>
        <strain evidence="16 17">B09-2</strain>
    </source>
</reference>
<evidence type="ECO:0000256" key="7">
    <source>
        <dbReference type="ARBA" id="ARBA00023004"/>
    </source>
</evidence>
<dbReference type="CDD" id="cd01347">
    <property type="entry name" value="ligand_gated_channel"/>
    <property type="match status" value="1"/>
</dbReference>
<evidence type="ECO:0000313" key="17">
    <source>
        <dbReference type="Proteomes" id="UP000831189"/>
    </source>
</evidence>
<dbReference type="InterPro" id="IPR037066">
    <property type="entry name" value="Plug_dom_sf"/>
</dbReference>
<dbReference type="EMBL" id="CP096208">
    <property type="protein sequence ID" value="UPQ83858.1"/>
    <property type="molecule type" value="Genomic_DNA"/>
</dbReference>
<sequence length="791" mass="86668">MKPSLIQSLTFSALLGAYAVAHAQPVELNVPVQPLADALQQFQAQSGVRVDYPADALAGRTSSAVSGTLEPIEALRQLLAGTGLTADLHGSAATVSHAGATGDELNLGGMNITAERAPAGGATEGTGAYTTGVVNSSTKLPMSIRETPQSVSVVTQQRIEDQGLNNLNDIVLNTTGLSIQQSGPERQRYYARGFQVDNIMYDGLPMSLSQFSQDVITAPDSAMLDRVEVVRGATGLMQGSGNPAAAINLIRKRPKSEPYVSLGASAGSWDRYRTEVDASNALNETGTLRGRVVTAYEDNGSFKDYGGSEHSFVYAITEADITDDTMLTIGASYQNDNKDSDWGGLPTAADGSDLGLSRDTYLGNEWAYWNTNTRHLFTQLEHRFDNDWKLRLGANKMWGRIHMLGSYFGYTGDTLNQYSGKYTYTNNYGSYDGNLSGPFTLFGREHEAVVGASTRTEVFDGHGGWLDAPTGPNLDPSNWDSGAVPEPSFDMYRWTLKYDTEEKGVYAATRLNVADPLHVILGGRLDWYDYNDTDGNINDTSYKVTRNLTRYAGVVYDLNDTYSVYASYTDIFKPQNNLDASGGVIEPMTGTNYEIGLKGEYFDGRLNASVAVFRMLQENRAKLLDSSLCPNISISCYEAAGEVESKGVDLEVAGLLAEGWEASAGYTYVEATYRKDTTTANEGKLFDPKQPRHQFKLSTVYHLPGSLEQWRIGGSLSSQNSTYREMTAYRIDQEAYTLANFMLGYRVNEHVDTRLNLNNVFDKTYYSSINSNTSVSYGEPRNLMFSVNWTL</sequence>
<evidence type="ECO:0000256" key="5">
    <source>
        <dbReference type="ARBA" id="ARBA00022496"/>
    </source>
</evidence>
<keyword evidence="17" id="KW-1185">Reference proteome</keyword>
<dbReference type="Gene3D" id="3.55.50.30">
    <property type="match status" value="1"/>
</dbReference>
<evidence type="ECO:0000256" key="6">
    <source>
        <dbReference type="ARBA" id="ARBA00022692"/>
    </source>
</evidence>